<sequence length="96" mass="11268">MNLQLIILWRLLIVMPNELLISQQARDLGNQLIKEMNINKGYGMANFLGVNFCYDNHQAVLIWTFQQLEKQPALNDFGEIKKYFLLFFPDSVYQIA</sequence>
<accession>D0SH85</accession>
<protein>
    <submittedName>
        <fullName evidence="1">Uncharacterized protein</fullName>
    </submittedName>
</protein>
<dbReference type="Proteomes" id="UP000012047">
    <property type="component" value="Unassembled WGS sequence"/>
</dbReference>
<dbReference type="eggNOG" id="ENOG50329Z1">
    <property type="taxonomic scope" value="Bacteria"/>
</dbReference>
<organism evidence="1 2">
    <name type="scientific">Acinetobacter johnsonii SH046</name>
    <dbReference type="NCBI Taxonomy" id="575586"/>
    <lineage>
        <taxon>Bacteria</taxon>
        <taxon>Pseudomonadati</taxon>
        <taxon>Pseudomonadota</taxon>
        <taxon>Gammaproteobacteria</taxon>
        <taxon>Moraxellales</taxon>
        <taxon>Moraxellaceae</taxon>
        <taxon>Acinetobacter</taxon>
    </lineage>
</organism>
<dbReference type="EMBL" id="GG704976">
    <property type="protein sequence ID" value="EEY94693.1"/>
    <property type="molecule type" value="Genomic_DNA"/>
</dbReference>
<gene>
    <name evidence="1" type="ORF">HMPREF0016_03208</name>
</gene>
<proteinExistence type="predicted"/>
<evidence type="ECO:0000313" key="1">
    <source>
        <dbReference type="EMBL" id="EEY94693.1"/>
    </source>
</evidence>
<evidence type="ECO:0000313" key="2">
    <source>
        <dbReference type="Proteomes" id="UP000012047"/>
    </source>
</evidence>
<reference evidence="2" key="1">
    <citation type="journal article" date="2012" name="PLoS ONE">
        <title>The success of Acinetobacter species; genetic, metabolic and virulence attributes.</title>
        <authorList>
            <person name="Peleg A.Y."/>
            <person name="de Breij A."/>
            <person name="Adams M.D."/>
            <person name="Cerqueira G.M."/>
            <person name="Mocali S."/>
            <person name="Galardini M."/>
            <person name="Nibbering P.H."/>
            <person name="Earl A.M."/>
            <person name="Ward D.V."/>
            <person name="Paterson D.L."/>
            <person name="Seifert H."/>
            <person name="Dijkshoorn L."/>
        </authorList>
    </citation>
    <scope>NUCLEOTIDE SEQUENCE [LARGE SCALE GENOMIC DNA]</scope>
    <source>
        <strain evidence="2">SH046</strain>
    </source>
</reference>
<name>D0SH85_ACIJO</name>
<dbReference type="HOGENOM" id="CLU_183499_0_0_6"/>
<dbReference type="AlphaFoldDB" id="D0SH85"/>